<dbReference type="InterPro" id="IPR016040">
    <property type="entry name" value="NAD(P)-bd_dom"/>
</dbReference>
<dbReference type="Pfam" id="PF13460">
    <property type="entry name" value="NAD_binding_10"/>
    <property type="match status" value="1"/>
</dbReference>
<feature type="domain" description="NAD(P)-binding" evidence="1">
    <location>
        <begin position="7"/>
        <end position="190"/>
    </location>
</feature>
<dbReference type="Proteomes" id="UP001277761">
    <property type="component" value="Unassembled WGS sequence"/>
</dbReference>
<dbReference type="CDD" id="cd05243">
    <property type="entry name" value="SDR_a5"/>
    <property type="match status" value="1"/>
</dbReference>
<dbReference type="SUPFAM" id="SSF51735">
    <property type="entry name" value="NAD(P)-binding Rossmann-fold domains"/>
    <property type="match status" value="1"/>
</dbReference>
<protein>
    <submittedName>
        <fullName evidence="2">SDR family oxidoreductase</fullName>
    </submittedName>
</protein>
<name>A0ABU4VNJ8_9ACTN</name>
<organism evidence="2 3">
    <name type="scientific">Patulibacter brassicae</name>
    <dbReference type="NCBI Taxonomy" id="1705717"/>
    <lineage>
        <taxon>Bacteria</taxon>
        <taxon>Bacillati</taxon>
        <taxon>Actinomycetota</taxon>
        <taxon>Thermoleophilia</taxon>
        <taxon>Solirubrobacterales</taxon>
        <taxon>Patulibacteraceae</taxon>
        <taxon>Patulibacter</taxon>
    </lineage>
</organism>
<dbReference type="PANTHER" id="PTHR15020:SF50">
    <property type="entry name" value="UPF0659 PROTEIN YMR090W"/>
    <property type="match status" value="1"/>
</dbReference>
<gene>
    <name evidence="2" type="ORF">SK069_17665</name>
</gene>
<dbReference type="InterPro" id="IPR036291">
    <property type="entry name" value="NAD(P)-bd_dom_sf"/>
</dbReference>
<dbReference type="PANTHER" id="PTHR15020">
    <property type="entry name" value="FLAVIN REDUCTASE-RELATED"/>
    <property type="match status" value="1"/>
</dbReference>
<dbReference type="RefSeq" id="WP_319955581.1">
    <property type="nucleotide sequence ID" value="NZ_JAXAVX010000014.1"/>
</dbReference>
<dbReference type="Gene3D" id="3.40.50.720">
    <property type="entry name" value="NAD(P)-binding Rossmann-like Domain"/>
    <property type="match status" value="1"/>
</dbReference>
<proteinExistence type="predicted"/>
<keyword evidence="3" id="KW-1185">Reference proteome</keyword>
<evidence type="ECO:0000313" key="2">
    <source>
        <dbReference type="EMBL" id="MDX8153430.1"/>
    </source>
</evidence>
<dbReference type="EMBL" id="JAXAVX010000014">
    <property type="protein sequence ID" value="MDX8153430.1"/>
    <property type="molecule type" value="Genomic_DNA"/>
</dbReference>
<accession>A0ABU4VNJ8</accession>
<reference evidence="2 3" key="1">
    <citation type="submission" date="2023-11" db="EMBL/GenBank/DDBJ databases">
        <authorList>
            <person name="Xu M."/>
            <person name="Jiang T."/>
        </authorList>
    </citation>
    <scope>NUCLEOTIDE SEQUENCE [LARGE SCALE GENOMIC DNA]</scope>
    <source>
        <strain evidence="2 3">SD</strain>
    </source>
</reference>
<comment type="caution">
    <text evidence="2">The sequence shown here is derived from an EMBL/GenBank/DDBJ whole genome shotgun (WGS) entry which is preliminary data.</text>
</comment>
<evidence type="ECO:0000313" key="3">
    <source>
        <dbReference type="Proteomes" id="UP001277761"/>
    </source>
</evidence>
<sequence>MDIAVAGAHGQIARRLVRLLAERGDVVRGLIRNPAHAADVRADGGQPAVCDLERSTVEEVALTIEGADAVVFAAGAGPGSGVERKATMDRDGALLLLEAAIAARVPEYVMISAMGTEEPPEGDDVFSVYLRAKADADRGLMESDRRWTIVRPGGLTDEPGTGRVALARHLPRGEVPRDDVAAVTAAILHDHRTDGRIFTLTAGDRPIADALEAAITADPRDDG</sequence>
<evidence type="ECO:0000259" key="1">
    <source>
        <dbReference type="Pfam" id="PF13460"/>
    </source>
</evidence>